<dbReference type="SUPFAM" id="SSF53756">
    <property type="entry name" value="UDP-Glycosyltransferase/glycogen phosphorylase"/>
    <property type="match status" value="1"/>
</dbReference>
<evidence type="ECO:0000259" key="1">
    <source>
        <dbReference type="Pfam" id="PF00534"/>
    </source>
</evidence>
<dbReference type="InterPro" id="IPR001296">
    <property type="entry name" value="Glyco_trans_1"/>
</dbReference>
<evidence type="ECO:0000313" key="4">
    <source>
        <dbReference type="Proteomes" id="UP000678679"/>
    </source>
</evidence>
<dbReference type="Proteomes" id="UP000678679">
    <property type="component" value="Chromosome 1"/>
</dbReference>
<dbReference type="KEGG" id="fya:KMW28_10880"/>
<keyword evidence="3" id="KW-0808">Transferase</keyword>
<dbReference type="GO" id="GO:0016757">
    <property type="term" value="F:glycosyltransferase activity"/>
    <property type="evidence" value="ECO:0007669"/>
    <property type="project" value="UniProtKB-KW"/>
</dbReference>
<protein>
    <submittedName>
        <fullName evidence="3">Glycosyltransferase</fullName>
        <ecNumber evidence="3">2.4.-.-</ecNumber>
    </submittedName>
</protein>
<dbReference type="InterPro" id="IPR028098">
    <property type="entry name" value="Glyco_trans_4-like_N"/>
</dbReference>
<keyword evidence="3" id="KW-0328">Glycosyltransferase</keyword>
<dbReference type="PANTHER" id="PTHR12526">
    <property type="entry name" value="GLYCOSYLTRANSFERASE"/>
    <property type="match status" value="1"/>
</dbReference>
<dbReference type="Pfam" id="PF13439">
    <property type="entry name" value="Glyco_transf_4"/>
    <property type="match status" value="1"/>
</dbReference>
<dbReference type="Gene3D" id="3.40.50.2000">
    <property type="entry name" value="Glycogen Phosphorylase B"/>
    <property type="match status" value="2"/>
</dbReference>
<evidence type="ECO:0000313" key="3">
    <source>
        <dbReference type="EMBL" id="QWG00155.1"/>
    </source>
</evidence>
<dbReference type="Pfam" id="PF00534">
    <property type="entry name" value="Glycos_transf_1"/>
    <property type="match status" value="1"/>
</dbReference>
<dbReference type="EC" id="2.4.-.-" evidence="3"/>
<evidence type="ECO:0000259" key="2">
    <source>
        <dbReference type="Pfam" id="PF13439"/>
    </source>
</evidence>
<accession>A0AAX1N203</accession>
<feature type="domain" description="Glycosyltransferase subfamily 4-like N-terminal" evidence="2">
    <location>
        <begin position="14"/>
        <end position="183"/>
    </location>
</feature>
<name>A0AAX1N203_9BACT</name>
<feature type="domain" description="Glycosyl transferase family 1" evidence="1">
    <location>
        <begin position="191"/>
        <end position="351"/>
    </location>
</feature>
<gene>
    <name evidence="3" type="ORF">KMW28_10880</name>
</gene>
<dbReference type="CDD" id="cd03801">
    <property type="entry name" value="GT4_PimA-like"/>
    <property type="match status" value="1"/>
</dbReference>
<keyword evidence="4" id="KW-1185">Reference proteome</keyword>
<dbReference type="AlphaFoldDB" id="A0AAX1N203"/>
<organism evidence="3 4">
    <name type="scientific">Flammeovirga yaeyamensis</name>
    <dbReference type="NCBI Taxonomy" id="367791"/>
    <lineage>
        <taxon>Bacteria</taxon>
        <taxon>Pseudomonadati</taxon>
        <taxon>Bacteroidota</taxon>
        <taxon>Cytophagia</taxon>
        <taxon>Cytophagales</taxon>
        <taxon>Flammeovirgaceae</taxon>
        <taxon>Flammeovirga</taxon>
    </lineage>
</organism>
<dbReference type="RefSeq" id="WP_169663398.1">
    <property type="nucleotide sequence ID" value="NZ_CP076132.1"/>
</dbReference>
<sequence>MRILFIQKVKGLAGSEKYFLEMLPALMKKGIHCEFVSVRMFNDNDKPLIFIKSLRKLGIKTYDLSFKNSYDYRIIKNLSEIIKENSFDIIHSHLIHADIWCSIYKIFSRNKIPLVSTKHGYDEKYINKYGFKVKINYFSKYYLLALFCEKFIDRSFAVSNGIKQLFTGLKISSENKIDVIHHGFLYEDLKQTNSKQEYQLLVVGRLIPFKGHRYLIESIAELIDFYPKIKLLILGSGPEKISLKKITKKFNVEKNVIFTGFDSNVNKYLCESQILVVPSISEGFGLVFLEGYNAKIPIIAFDVPASNEIIINNETGILVKPYSTKDLTVSIKNLFNNSSEQKRLATNGYKRLKEYFNIERMVNETISFYKNVLNL</sequence>
<dbReference type="EMBL" id="CP076132">
    <property type="protein sequence ID" value="QWG00155.1"/>
    <property type="molecule type" value="Genomic_DNA"/>
</dbReference>
<proteinExistence type="predicted"/>
<reference evidence="3 4" key="1">
    <citation type="submission" date="2021-05" db="EMBL/GenBank/DDBJ databases">
        <title>Comparative genomic studies on the polysaccharide-degrading batcterial strains of the Flammeovirga genus.</title>
        <authorList>
            <person name="Zewei F."/>
            <person name="Zheng Z."/>
            <person name="Yu L."/>
            <person name="Ruyue G."/>
            <person name="Yanhong M."/>
            <person name="Yuanyuan C."/>
            <person name="Jingyan G."/>
            <person name="Wenjun H."/>
        </authorList>
    </citation>
    <scope>NUCLEOTIDE SEQUENCE [LARGE SCALE GENOMIC DNA]</scope>
    <source>
        <strain evidence="3 4">NBRC:100898</strain>
    </source>
</reference>